<dbReference type="InterPro" id="IPR036431">
    <property type="entry name" value="ARID_dom_sf"/>
</dbReference>
<name>A0A507FES4_9FUNG</name>
<dbReference type="GO" id="GO:0003677">
    <property type="term" value="F:DNA binding"/>
    <property type="evidence" value="ECO:0007669"/>
    <property type="project" value="InterPro"/>
</dbReference>
<keyword evidence="3" id="KW-1185">Reference proteome</keyword>
<dbReference type="SUPFAM" id="SSF46774">
    <property type="entry name" value="ARID-like"/>
    <property type="match status" value="1"/>
</dbReference>
<dbReference type="EMBL" id="QEAP01000136">
    <property type="protein sequence ID" value="TPX74245.1"/>
    <property type="molecule type" value="Genomic_DNA"/>
</dbReference>
<proteinExistence type="predicted"/>
<dbReference type="AlphaFoldDB" id="A0A507FES4"/>
<gene>
    <name evidence="2" type="ORF">CcCBS67573_g04495</name>
</gene>
<organism evidence="2 3">
    <name type="scientific">Chytriomyces confervae</name>
    <dbReference type="NCBI Taxonomy" id="246404"/>
    <lineage>
        <taxon>Eukaryota</taxon>
        <taxon>Fungi</taxon>
        <taxon>Fungi incertae sedis</taxon>
        <taxon>Chytridiomycota</taxon>
        <taxon>Chytridiomycota incertae sedis</taxon>
        <taxon>Chytridiomycetes</taxon>
        <taxon>Chytridiales</taxon>
        <taxon>Chytriomycetaceae</taxon>
        <taxon>Chytriomyces</taxon>
    </lineage>
</organism>
<evidence type="ECO:0000313" key="2">
    <source>
        <dbReference type="EMBL" id="TPX74245.1"/>
    </source>
</evidence>
<dbReference type="Pfam" id="PF09441">
    <property type="entry name" value="Abp2"/>
    <property type="match status" value="1"/>
</dbReference>
<dbReference type="OrthoDB" id="2104370at2759"/>
<feature type="region of interest" description="Disordered" evidence="1">
    <location>
        <begin position="325"/>
        <end position="345"/>
    </location>
</feature>
<dbReference type="STRING" id="246404.A0A507FES4"/>
<evidence type="ECO:0000313" key="3">
    <source>
        <dbReference type="Proteomes" id="UP000320333"/>
    </source>
</evidence>
<dbReference type="Gene3D" id="1.10.150.60">
    <property type="entry name" value="ARID DNA-binding domain"/>
    <property type="match status" value="1"/>
</dbReference>
<dbReference type="Proteomes" id="UP000320333">
    <property type="component" value="Unassembled WGS sequence"/>
</dbReference>
<reference evidence="2 3" key="1">
    <citation type="journal article" date="2019" name="Sci. Rep.">
        <title>Comparative genomics of chytrid fungi reveal insights into the obligate biotrophic and pathogenic lifestyle of Synchytrium endobioticum.</title>
        <authorList>
            <person name="van de Vossenberg B.T.L.H."/>
            <person name="Warris S."/>
            <person name="Nguyen H.D.T."/>
            <person name="van Gent-Pelzer M.P.E."/>
            <person name="Joly D.L."/>
            <person name="van de Geest H.C."/>
            <person name="Bonants P.J.M."/>
            <person name="Smith D.S."/>
            <person name="Levesque C.A."/>
            <person name="van der Lee T.A.J."/>
        </authorList>
    </citation>
    <scope>NUCLEOTIDE SEQUENCE [LARGE SCALE GENOMIC DNA]</scope>
    <source>
        <strain evidence="2 3">CBS 675.73</strain>
    </source>
</reference>
<evidence type="ECO:0000256" key="1">
    <source>
        <dbReference type="SAM" id="MobiDB-lite"/>
    </source>
</evidence>
<protein>
    <submittedName>
        <fullName evidence="2">Uncharacterized protein</fullName>
    </submittedName>
</protein>
<accession>A0A507FES4</accession>
<dbReference type="InterPro" id="IPR018562">
    <property type="entry name" value="ARS-binding_2"/>
</dbReference>
<sequence>MHPSTLPFEPGTITPAIFVPLYTAFLHAYHAQTHVHSDDPAPVKCKIQDHLTRFDQPPTFEGRTFSTYEFLGIVMSQGGFQNIRSWTDLCRRVGMNPSKSNISTRIREWAEKHHIVPFFDYVLGHSNPYFRDLRSDEMVGCIRVEKDEGNLPETESEMWLRLYGLDGGLTTKRKKPLVIPVSTPSSSDLYNMSLSKRSLDIANDDSNQNGTAKKPKITKEHVVLVAGVPMAALSVSEQQVLNEVSACLQQYAATENSAVLASVPDTHVDSTSISTMNLVPAPGGNLLVPSAADRIASLHSGMDRLRALQQEVGAVKSAPAPLKLEDASGANTLPEKAPEASNVSLGEQDLKAQNGLLEGQVARLVEMLKAQGAVLENLRKRIASDD</sequence>
<comment type="caution">
    <text evidence="2">The sequence shown here is derived from an EMBL/GenBank/DDBJ whole genome shotgun (WGS) entry which is preliminary data.</text>
</comment>